<evidence type="ECO:0000259" key="4">
    <source>
        <dbReference type="PROSITE" id="PS51007"/>
    </source>
</evidence>
<evidence type="ECO:0000256" key="2">
    <source>
        <dbReference type="ARBA" id="ARBA00022723"/>
    </source>
</evidence>
<keyword evidence="1" id="KW-0349">Heme</keyword>
<gene>
    <name evidence="5" type="ORF">MNB_SV-3-1121</name>
</gene>
<accession>A0A1W1C8K4</accession>
<keyword evidence="2" id="KW-0479">Metal-binding</keyword>
<dbReference type="GO" id="GO:0020037">
    <property type="term" value="F:heme binding"/>
    <property type="evidence" value="ECO:0007669"/>
    <property type="project" value="InterPro"/>
</dbReference>
<dbReference type="Gene3D" id="1.10.760.10">
    <property type="entry name" value="Cytochrome c-like domain"/>
    <property type="match status" value="2"/>
</dbReference>
<organism evidence="5">
    <name type="scientific">hydrothermal vent metagenome</name>
    <dbReference type="NCBI Taxonomy" id="652676"/>
    <lineage>
        <taxon>unclassified sequences</taxon>
        <taxon>metagenomes</taxon>
        <taxon>ecological metagenomes</taxon>
    </lineage>
</organism>
<dbReference type="SUPFAM" id="SSF46626">
    <property type="entry name" value="Cytochrome c"/>
    <property type="match status" value="2"/>
</dbReference>
<dbReference type="GO" id="GO:0009055">
    <property type="term" value="F:electron transfer activity"/>
    <property type="evidence" value="ECO:0007669"/>
    <property type="project" value="InterPro"/>
</dbReference>
<dbReference type="PANTHER" id="PTHR35008">
    <property type="entry name" value="BLL4482 PROTEIN-RELATED"/>
    <property type="match status" value="1"/>
</dbReference>
<proteinExistence type="predicted"/>
<dbReference type="PROSITE" id="PS51007">
    <property type="entry name" value="CYTC"/>
    <property type="match status" value="1"/>
</dbReference>
<dbReference type="InterPro" id="IPR009056">
    <property type="entry name" value="Cyt_c-like_dom"/>
</dbReference>
<evidence type="ECO:0000256" key="1">
    <source>
        <dbReference type="ARBA" id="ARBA00022617"/>
    </source>
</evidence>
<dbReference type="PANTHER" id="PTHR35008:SF4">
    <property type="entry name" value="BLL4482 PROTEIN"/>
    <property type="match status" value="1"/>
</dbReference>
<name>A0A1W1C8K4_9ZZZZ</name>
<protein>
    <submittedName>
        <fullName evidence="5">Cytochrome c family protein</fullName>
    </submittedName>
</protein>
<dbReference type="GO" id="GO:0046872">
    <property type="term" value="F:metal ion binding"/>
    <property type="evidence" value="ECO:0007669"/>
    <property type="project" value="UniProtKB-KW"/>
</dbReference>
<dbReference type="EMBL" id="FPHI01000022">
    <property type="protein sequence ID" value="SFV62042.1"/>
    <property type="molecule type" value="Genomic_DNA"/>
</dbReference>
<evidence type="ECO:0000256" key="3">
    <source>
        <dbReference type="ARBA" id="ARBA00023004"/>
    </source>
</evidence>
<sequence length="300" mass="33839">MQNKTIDFETYLKDFNYQEHEKIRKSKMKKEILLTLLITTLSMAQEYPKGKLGDVVKLGEDIINHTDTNPLSKTYVKSKLQCVNCHRKGKDNRAGTVNTIGTFIGTATSFPAYSKRHKDIISLQNRIDGCFTRCLNGSKSVVNTKVGIAVESYIAWLSTGLPIKMSSVAPRTPSKIEMWSKNRKKFSVLFKKATHQNYLNGKRLYTRECASCHGDDGQGKGTFPPLWGDTSYTADGSMAKLPNSATWIKDNMPLNNAHLTDEQSADITLYINAQPRPKYKGFKIEDNFKKLGLDLKKIKN</sequence>
<evidence type="ECO:0000313" key="5">
    <source>
        <dbReference type="EMBL" id="SFV62042.1"/>
    </source>
</evidence>
<dbReference type="Pfam" id="PF00034">
    <property type="entry name" value="Cytochrom_C"/>
    <property type="match status" value="1"/>
</dbReference>
<reference evidence="5" key="1">
    <citation type="submission" date="2016-10" db="EMBL/GenBank/DDBJ databases">
        <authorList>
            <person name="de Groot N.N."/>
        </authorList>
    </citation>
    <scope>NUCLEOTIDE SEQUENCE</scope>
</reference>
<feature type="domain" description="Cytochrome c" evidence="4">
    <location>
        <begin position="196"/>
        <end position="275"/>
    </location>
</feature>
<dbReference type="InterPro" id="IPR051459">
    <property type="entry name" value="Cytochrome_c-type_DH"/>
</dbReference>
<dbReference type="InterPro" id="IPR036909">
    <property type="entry name" value="Cyt_c-like_dom_sf"/>
</dbReference>
<keyword evidence="3" id="KW-0408">Iron</keyword>
<dbReference type="AlphaFoldDB" id="A0A1W1C8K4"/>